<feature type="transmembrane region" description="Helical" evidence="1">
    <location>
        <begin position="53"/>
        <end position="72"/>
    </location>
</feature>
<dbReference type="RefSeq" id="XP_056043132.1">
    <property type="nucleotide sequence ID" value="XM_056184138.1"/>
</dbReference>
<name>A0AAD7VR80_9ASCO</name>
<dbReference type="Proteomes" id="UP001217417">
    <property type="component" value="Unassembled WGS sequence"/>
</dbReference>
<accession>A0AAD7VR80</accession>
<evidence type="ECO:0000256" key="1">
    <source>
        <dbReference type="SAM" id="Phobius"/>
    </source>
</evidence>
<comment type="caution">
    <text evidence="2">The sequence shown here is derived from an EMBL/GenBank/DDBJ whole genome shotgun (WGS) entry which is preliminary data.</text>
</comment>
<feature type="transmembrane region" description="Helical" evidence="1">
    <location>
        <begin position="78"/>
        <end position="98"/>
    </location>
</feature>
<evidence type="ECO:0000313" key="2">
    <source>
        <dbReference type="EMBL" id="KAJ8099682.1"/>
    </source>
</evidence>
<reference evidence="2" key="1">
    <citation type="submission" date="2023-03" db="EMBL/GenBank/DDBJ databases">
        <title>Near-Complete genome sequence of Lipomyces tetrasporous NRRL Y-64009, an oleaginous yeast capable of growing on lignocellulosic hydrolysates.</title>
        <authorList>
            <consortium name="Lawrence Berkeley National Laboratory"/>
            <person name="Jagtap S.S."/>
            <person name="Liu J.-J."/>
            <person name="Walukiewicz H.E."/>
            <person name="Pangilinan J."/>
            <person name="Lipzen A."/>
            <person name="Ahrendt S."/>
            <person name="Koriabine M."/>
            <person name="Cobaugh K."/>
            <person name="Salamov A."/>
            <person name="Yoshinaga Y."/>
            <person name="Ng V."/>
            <person name="Daum C."/>
            <person name="Grigoriev I.V."/>
            <person name="Slininger P.J."/>
            <person name="Dien B.S."/>
            <person name="Jin Y.-S."/>
            <person name="Rao C.V."/>
        </authorList>
    </citation>
    <scope>NUCLEOTIDE SEQUENCE</scope>
    <source>
        <strain evidence="2">NRRL Y-64009</strain>
    </source>
</reference>
<proteinExistence type="predicted"/>
<protein>
    <submittedName>
        <fullName evidence="2">Uncharacterized protein</fullName>
    </submittedName>
</protein>
<keyword evidence="1" id="KW-0812">Transmembrane</keyword>
<organism evidence="2 3">
    <name type="scientific">Lipomyces tetrasporus</name>
    <dbReference type="NCBI Taxonomy" id="54092"/>
    <lineage>
        <taxon>Eukaryota</taxon>
        <taxon>Fungi</taxon>
        <taxon>Dikarya</taxon>
        <taxon>Ascomycota</taxon>
        <taxon>Saccharomycotina</taxon>
        <taxon>Lipomycetes</taxon>
        <taxon>Lipomycetales</taxon>
        <taxon>Lipomycetaceae</taxon>
        <taxon>Lipomyces</taxon>
    </lineage>
</organism>
<keyword evidence="3" id="KW-1185">Reference proteome</keyword>
<dbReference type="AlphaFoldDB" id="A0AAD7VR80"/>
<dbReference type="EMBL" id="JARPMG010000006">
    <property type="protein sequence ID" value="KAJ8099682.1"/>
    <property type="molecule type" value="Genomic_DNA"/>
</dbReference>
<evidence type="ECO:0000313" key="3">
    <source>
        <dbReference type="Proteomes" id="UP001217417"/>
    </source>
</evidence>
<dbReference type="GeneID" id="80879304"/>
<keyword evidence="1" id="KW-0472">Membrane</keyword>
<gene>
    <name evidence="2" type="ORF">POJ06DRAFT_114710</name>
</gene>
<feature type="transmembrane region" description="Helical" evidence="1">
    <location>
        <begin position="22"/>
        <end position="46"/>
    </location>
</feature>
<sequence length="112" mass="12558">MGIRKTLHRYIWGTTDLNFREFYVIAGSLFCVCCMGFDFIVSLFSFHVTARVLVDRVLLGICVLAIITVSIVNVTENHVFVCIDVFSLVLCMIVFIACDCAGIDQCYATPFV</sequence>
<keyword evidence="1" id="KW-1133">Transmembrane helix</keyword>